<evidence type="ECO:0000313" key="3">
    <source>
        <dbReference type="Proteomes" id="UP000192257"/>
    </source>
</evidence>
<dbReference type="GO" id="GO:0005509">
    <property type="term" value="F:calcium ion binding"/>
    <property type="evidence" value="ECO:0007669"/>
    <property type="project" value="InterPro"/>
</dbReference>
<dbReference type="InterPro" id="IPR011992">
    <property type="entry name" value="EF-hand-dom_pair"/>
</dbReference>
<evidence type="ECO:0000313" key="2">
    <source>
        <dbReference type="EMBL" id="ORC91491.1"/>
    </source>
</evidence>
<dbReference type="SUPFAM" id="SSF47473">
    <property type="entry name" value="EF-hand"/>
    <property type="match status" value="1"/>
</dbReference>
<reference evidence="2 3" key="1">
    <citation type="submission" date="2017-03" db="EMBL/GenBank/DDBJ databases">
        <title>An alternative strategy for trypanosome survival in the mammalian bloodstream revealed through genome and transcriptome analysis of the ubiquitous bovine parasite Trypanosoma (Megatrypanum) theileri.</title>
        <authorList>
            <person name="Kelly S."/>
            <person name="Ivens A."/>
            <person name="Mott A."/>
            <person name="O'Neill E."/>
            <person name="Emms D."/>
            <person name="Macleod O."/>
            <person name="Voorheis P."/>
            <person name="Matthews J."/>
            <person name="Matthews K."/>
            <person name="Carrington M."/>
        </authorList>
    </citation>
    <scope>NUCLEOTIDE SEQUENCE [LARGE SCALE GENOMIC DNA]</scope>
    <source>
        <strain evidence="2">Edinburgh</strain>
    </source>
</reference>
<dbReference type="InterPro" id="IPR055325">
    <property type="entry name" value="CF161"/>
</dbReference>
<sequence length="550" mass="60888">MRNPMAYSPGVLVGNWYEDMRVREDKVTFYKSKYSTTGSHGTQRSTTSHLSEATSVGMMKDVVMLGEPLQLINVATSAVLALDTAPERAPRPNQCLVTAARTEEPQIRSSWVIHRATDENNLAYTKQLKEENVLHYGQHVRIANEDAHPDGFYYLHSSIREIGTSGKQSLTAALGASRDNTFVVVRPGSKRDDISDGTPVRVGEPFLLYHAPTNQPIRCSKKIQKTSFGSEFEVSCSFAGGNHSRSLGAVTTDPENLFMIAGSTIMSPSSAMSAALKSRSERSDRSGIMSFSMSCGMGVDLILSRIREGALAVGGRLGFRTLSKAMGTACNEKRITLVNREKIHHGVRLMGVAIQPLELDVLFKKFDRDGNGLIVAQEFLRELREDMPPQRLDAVIKAFQQLTIEGAGSVDFVDMLNLFKFNATQIPDVERGILSYEEAIFDFINCWPGKNNTDTVTLDDFVAYYTDVSPAVEDDESFMALVERSWTIPETDAYRTGRPRRCVTVTHKDDTQETIYLPDSLILDPTNSAAIQSILIQHGVKDIKGIHVTM</sequence>
<name>A0A1X0P3R1_9TRYP</name>
<accession>A0A1X0P3R1</accession>
<protein>
    <submittedName>
        <fullName evidence="2">EF hand family protein</fullName>
    </submittedName>
</protein>
<feature type="domain" description="EF-hand" evidence="1">
    <location>
        <begin position="354"/>
        <end position="389"/>
    </location>
</feature>
<dbReference type="SUPFAM" id="SSF82109">
    <property type="entry name" value="MIR domain"/>
    <property type="match status" value="1"/>
</dbReference>
<dbReference type="GeneID" id="39983313"/>
<dbReference type="GO" id="GO:0060271">
    <property type="term" value="P:cilium assembly"/>
    <property type="evidence" value="ECO:0007669"/>
    <property type="project" value="TreeGrafter"/>
</dbReference>
<dbReference type="Gene3D" id="1.10.238.10">
    <property type="entry name" value="EF-hand"/>
    <property type="match status" value="1"/>
</dbReference>
<dbReference type="InterPro" id="IPR002048">
    <property type="entry name" value="EF_hand_dom"/>
</dbReference>
<dbReference type="GO" id="GO:0031514">
    <property type="term" value="C:motile cilium"/>
    <property type="evidence" value="ECO:0007669"/>
    <property type="project" value="TreeGrafter"/>
</dbReference>
<dbReference type="EMBL" id="NBCO01000006">
    <property type="protein sequence ID" value="ORC91491.1"/>
    <property type="molecule type" value="Genomic_DNA"/>
</dbReference>
<proteinExistence type="predicted"/>
<dbReference type="Proteomes" id="UP000192257">
    <property type="component" value="Unassembled WGS sequence"/>
</dbReference>
<dbReference type="InterPro" id="IPR036300">
    <property type="entry name" value="MIR_dom_sf"/>
</dbReference>
<dbReference type="AlphaFoldDB" id="A0A1X0P3R1"/>
<gene>
    <name evidence="2" type="ORF">TM35_000064960</name>
</gene>
<keyword evidence="3" id="KW-1185">Reference proteome</keyword>
<evidence type="ECO:0000259" key="1">
    <source>
        <dbReference type="PROSITE" id="PS50222"/>
    </source>
</evidence>
<dbReference type="CDD" id="cd00051">
    <property type="entry name" value="EFh"/>
    <property type="match status" value="1"/>
</dbReference>
<dbReference type="RefSeq" id="XP_028885557.1">
    <property type="nucleotide sequence ID" value="XM_029023533.1"/>
</dbReference>
<dbReference type="PANTHER" id="PTHR24274:SF1">
    <property type="entry name" value="CILIA- AND FLAGELLA-ASSOCIATED PROTEIN 161"/>
    <property type="match status" value="1"/>
</dbReference>
<dbReference type="OrthoDB" id="444540at2759"/>
<dbReference type="STRING" id="67003.A0A1X0P3R1"/>
<dbReference type="PANTHER" id="PTHR24274">
    <property type="entry name" value="CILIA- AND FLAGELLA-ASSOCIATED PROTEIN 161"/>
    <property type="match status" value="1"/>
</dbReference>
<organism evidence="2 3">
    <name type="scientific">Trypanosoma theileri</name>
    <dbReference type="NCBI Taxonomy" id="67003"/>
    <lineage>
        <taxon>Eukaryota</taxon>
        <taxon>Discoba</taxon>
        <taxon>Euglenozoa</taxon>
        <taxon>Kinetoplastea</taxon>
        <taxon>Metakinetoplastina</taxon>
        <taxon>Trypanosomatida</taxon>
        <taxon>Trypanosomatidae</taxon>
        <taxon>Trypanosoma</taxon>
    </lineage>
</organism>
<comment type="caution">
    <text evidence="2">The sequence shown here is derived from an EMBL/GenBank/DDBJ whole genome shotgun (WGS) entry which is preliminary data.</text>
</comment>
<dbReference type="PROSITE" id="PS50222">
    <property type="entry name" value="EF_HAND_2"/>
    <property type="match status" value="1"/>
</dbReference>
<dbReference type="Gene3D" id="2.80.10.50">
    <property type="match status" value="1"/>
</dbReference>
<dbReference type="VEuPathDB" id="TriTrypDB:TM35_000064960"/>